<evidence type="ECO:0000256" key="3">
    <source>
        <dbReference type="ARBA" id="ARBA00012053"/>
    </source>
</evidence>
<dbReference type="PROSITE" id="PS00169">
    <property type="entry name" value="D_ALA_DEHYDRATASE"/>
    <property type="match status" value="1"/>
</dbReference>
<dbReference type="RefSeq" id="WP_176909498.1">
    <property type="nucleotide sequence ID" value="NZ_JABKAU010000033.1"/>
</dbReference>
<comment type="pathway">
    <text evidence="1">Porphyrin-containing compound metabolism; protoporphyrin-IX biosynthesis; coproporphyrinogen-III from 5-aminolevulinate: step 1/4.</text>
</comment>
<evidence type="ECO:0000256" key="10">
    <source>
        <dbReference type="PIRSR" id="PIRSR001415-5"/>
    </source>
</evidence>
<dbReference type="AlphaFoldDB" id="A0A7Y7U6B3"/>
<comment type="caution">
    <text evidence="13">The sequence shown here is derived from an EMBL/GenBank/DDBJ whole genome shotgun (WGS) entry which is preliminary data.</text>
</comment>
<evidence type="ECO:0000256" key="12">
    <source>
        <dbReference type="RuleBase" id="RU004161"/>
    </source>
</evidence>
<dbReference type="CDD" id="cd04823">
    <property type="entry name" value="ALAD_PBGS_aspartate_rich"/>
    <property type="match status" value="1"/>
</dbReference>
<comment type="subunit">
    <text evidence="11">Homooctamer.</text>
</comment>
<accession>A0A7Y7U6B3</accession>
<evidence type="ECO:0000313" key="14">
    <source>
        <dbReference type="Proteomes" id="UP000565521"/>
    </source>
</evidence>
<feature type="binding site" evidence="10">
    <location>
        <position position="238"/>
    </location>
    <ligand>
        <name>Mg(2+)</name>
        <dbReference type="ChEBI" id="CHEBI:18420"/>
    </ligand>
</feature>
<dbReference type="EC" id="4.2.1.24" evidence="3 11"/>
<dbReference type="InterPro" id="IPR030656">
    <property type="entry name" value="ALAD_AS"/>
</dbReference>
<proteinExistence type="inferred from homology"/>
<keyword evidence="14" id="KW-1185">Reference proteome</keyword>
<evidence type="ECO:0000256" key="7">
    <source>
        <dbReference type="ARBA" id="ARBA00023244"/>
    </source>
</evidence>
<dbReference type="GO" id="GO:0004655">
    <property type="term" value="F:porphobilinogen synthase activity"/>
    <property type="evidence" value="ECO:0007669"/>
    <property type="project" value="UniProtKB-EC"/>
</dbReference>
<comment type="catalytic activity">
    <reaction evidence="8 11">
        <text>2 5-aminolevulinate = porphobilinogen + 2 H2O + H(+)</text>
        <dbReference type="Rhea" id="RHEA:24064"/>
        <dbReference type="ChEBI" id="CHEBI:15377"/>
        <dbReference type="ChEBI" id="CHEBI:15378"/>
        <dbReference type="ChEBI" id="CHEBI:58126"/>
        <dbReference type="ChEBI" id="CHEBI:356416"/>
        <dbReference type="EC" id="4.2.1.24"/>
    </reaction>
</comment>
<dbReference type="PANTHER" id="PTHR11458">
    <property type="entry name" value="DELTA-AMINOLEVULINIC ACID DEHYDRATASE"/>
    <property type="match status" value="1"/>
</dbReference>
<organism evidence="13 14">
    <name type="scientific">Hymenobacter lapidiphilus</name>
    <dbReference type="NCBI Taxonomy" id="2608003"/>
    <lineage>
        <taxon>Bacteria</taxon>
        <taxon>Pseudomonadati</taxon>
        <taxon>Bacteroidota</taxon>
        <taxon>Cytophagia</taxon>
        <taxon>Cytophagales</taxon>
        <taxon>Hymenobacteraceae</taxon>
        <taxon>Hymenobacter</taxon>
    </lineage>
</organism>
<keyword evidence="6 11" id="KW-0456">Lyase</keyword>
<evidence type="ECO:0000256" key="9">
    <source>
        <dbReference type="PIRSR" id="PIRSR001415-1"/>
    </source>
</evidence>
<evidence type="ECO:0000256" key="6">
    <source>
        <dbReference type="ARBA" id="ARBA00023239"/>
    </source>
</evidence>
<evidence type="ECO:0000256" key="5">
    <source>
        <dbReference type="ARBA" id="ARBA00023133"/>
    </source>
</evidence>
<dbReference type="EMBL" id="JABKAU010000033">
    <property type="protein sequence ID" value="NVO32626.1"/>
    <property type="molecule type" value="Genomic_DNA"/>
</dbReference>
<dbReference type="Proteomes" id="UP000565521">
    <property type="component" value="Unassembled WGS sequence"/>
</dbReference>
<dbReference type="Pfam" id="PF00490">
    <property type="entry name" value="ALAD"/>
    <property type="match status" value="1"/>
</dbReference>
<name>A0A7Y7U6B3_9BACT</name>
<comment type="similarity">
    <text evidence="2 12">Belongs to the ALAD family.</text>
</comment>
<feature type="active site" description="Schiff-base intermediate with substrate" evidence="9">
    <location>
        <position position="253"/>
    </location>
</feature>
<dbReference type="PIRSF" id="PIRSF001415">
    <property type="entry name" value="Porphbilin_synth"/>
    <property type="match status" value="1"/>
</dbReference>
<dbReference type="SUPFAM" id="SSF51569">
    <property type="entry name" value="Aldolase"/>
    <property type="match status" value="1"/>
</dbReference>
<dbReference type="PANTHER" id="PTHR11458:SF0">
    <property type="entry name" value="DELTA-AMINOLEVULINIC ACID DEHYDRATASE"/>
    <property type="match status" value="1"/>
</dbReference>
<reference evidence="13 14" key="1">
    <citation type="submission" date="2020-05" db="EMBL/GenBank/DDBJ databases">
        <title>Hymenobacter terrestris sp. nov. and Hymenobacter lapidiphilus sp. nov., isolated from regoliths in Antarctica.</title>
        <authorList>
            <person name="Sedlacek I."/>
            <person name="Pantucek R."/>
            <person name="Zeman M."/>
            <person name="Holochova P."/>
            <person name="Kralova S."/>
            <person name="Stankova E."/>
            <person name="Sedo O."/>
            <person name="Micenkova L."/>
            <person name="Svec P."/>
            <person name="Gupta V."/>
            <person name="Sood U."/>
            <person name="Korpole U.S."/>
            <person name="Lal R."/>
        </authorList>
    </citation>
    <scope>NUCLEOTIDE SEQUENCE [LARGE SCALE GENOMIC DNA]</scope>
    <source>
        <strain evidence="13 14">P5342</strain>
    </source>
</reference>
<evidence type="ECO:0000256" key="4">
    <source>
        <dbReference type="ARBA" id="ARBA00020771"/>
    </source>
</evidence>
<dbReference type="FunFam" id="3.20.20.70:FF:000019">
    <property type="entry name" value="Delta-aminolevulinic acid dehydratase"/>
    <property type="match status" value="1"/>
</dbReference>
<evidence type="ECO:0000256" key="2">
    <source>
        <dbReference type="ARBA" id="ARBA00008055"/>
    </source>
</evidence>
<dbReference type="NCBIfam" id="NF006762">
    <property type="entry name" value="PRK09283.1"/>
    <property type="match status" value="1"/>
</dbReference>
<dbReference type="GO" id="GO:0006782">
    <property type="term" value="P:protoporphyrinogen IX biosynthetic process"/>
    <property type="evidence" value="ECO:0007669"/>
    <property type="project" value="UniProtKB-UniPathway"/>
</dbReference>
<evidence type="ECO:0000256" key="1">
    <source>
        <dbReference type="ARBA" id="ARBA00004694"/>
    </source>
</evidence>
<dbReference type="Gene3D" id="3.20.20.70">
    <property type="entry name" value="Aldolase class I"/>
    <property type="match status" value="1"/>
</dbReference>
<evidence type="ECO:0000256" key="8">
    <source>
        <dbReference type="ARBA" id="ARBA00047651"/>
    </source>
</evidence>
<protein>
    <recommendedName>
        <fullName evidence="4 11">Delta-aminolevulinic acid dehydratase</fullName>
        <ecNumber evidence="3 11">4.2.1.24</ecNumber>
    </recommendedName>
</protein>
<keyword evidence="5" id="KW-0350">Heme biosynthesis</keyword>
<dbReference type="SMART" id="SM01004">
    <property type="entry name" value="ALAD"/>
    <property type="match status" value="1"/>
</dbReference>
<dbReference type="UniPathway" id="UPA00251">
    <property type="reaction ID" value="UER00318"/>
</dbReference>
<keyword evidence="7 11" id="KW-0627">Porphyrin biosynthesis</keyword>
<dbReference type="GO" id="GO:0008270">
    <property type="term" value="F:zinc ion binding"/>
    <property type="evidence" value="ECO:0007669"/>
    <property type="project" value="TreeGrafter"/>
</dbReference>
<gene>
    <name evidence="13" type="primary">hemB</name>
    <name evidence="13" type="ORF">HW554_15525</name>
</gene>
<keyword evidence="10" id="KW-0479">Metal-binding</keyword>
<dbReference type="InterPro" id="IPR013785">
    <property type="entry name" value="Aldolase_TIM"/>
</dbReference>
<keyword evidence="10" id="KW-0460">Magnesium</keyword>
<evidence type="ECO:0000313" key="13">
    <source>
        <dbReference type="EMBL" id="NVO32626.1"/>
    </source>
</evidence>
<evidence type="ECO:0000256" key="11">
    <source>
        <dbReference type="RuleBase" id="RU000515"/>
    </source>
</evidence>
<dbReference type="GO" id="GO:0005829">
    <property type="term" value="C:cytosol"/>
    <property type="evidence" value="ECO:0007669"/>
    <property type="project" value="TreeGrafter"/>
</dbReference>
<dbReference type="InterPro" id="IPR001731">
    <property type="entry name" value="ALAD"/>
</dbReference>
<dbReference type="PRINTS" id="PR00144">
    <property type="entry name" value="DALDHYDRTASE"/>
</dbReference>
<sequence length="330" mass="36493">MPQLPTHRPRRNRKSQVIRDMVQETRLTAHDFIFPLFLVEGQNQHVEVKSMPGMFRFSADRIIDEIGQCVELGINSFAPFPSINDGLKDRLARESANPEGLYLKTVADIKRQFPDVVLMTDVAMDPYSSDGHDGVVDAESGEILNDATLEVLGQMALAQARAGADIIGPSDMMDGRVAWIREVLDSNAFGHVSIMSYTAKYASAFYGPFRDALDSAPKKGDKKSYQMNPANRREALRELALDEAEGADMVMVKPALSYLDVIMDVKNHTNLPVTAYNVSGEYAMVKAAAQQGWLDGEKTMMEVLLSIKRAGADAILTYFAKEAAEVLRRG</sequence>
<feature type="active site" description="Schiff-base intermediate with substrate" evidence="9">
    <location>
        <position position="200"/>
    </location>
</feature>